<dbReference type="SUPFAM" id="SSF100879">
    <property type="entry name" value="Lesion bypass DNA polymerase (Y-family), little finger domain"/>
    <property type="match status" value="1"/>
</dbReference>
<keyword evidence="4" id="KW-0239">DNA-directed DNA polymerase</keyword>
<dbReference type="Pfam" id="PF00817">
    <property type="entry name" value="IMS"/>
    <property type="match status" value="1"/>
</dbReference>
<evidence type="ECO:0000256" key="2">
    <source>
        <dbReference type="ARBA" id="ARBA00022457"/>
    </source>
</evidence>
<dbReference type="RefSeq" id="WP_286305152.1">
    <property type="nucleotide sequence ID" value="NZ_AP027741.1"/>
</dbReference>
<evidence type="ECO:0000313" key="6">
    <source>
        <dbReference type="EMBL" id="GAA0215510.1"/>
    </source>
</evidence>
<evidence type="ECO:0000313" key="7">
    <source>
        <dbReference type="Proteomes" id="UP001501476"/>
    </source>
</evidence>
<dbReference type="SUPFAM" id="SSF56672">
    <property type="entry name" value="DNA/RNA polymerases"/>
    <property type="match status" value="1"/>
</dbReference>
<comment type="caution">
    <text evidence="6">The sequence shown here is derived from an EMBL/GenBank/DDBJ whole genome shotgun (WGS) entry which is preliminary data.</text>
</comment>
<dbReference type="InterPro" id="IPR001126">
    <property type="entry name" value="UmuC"/>
</dbReference>
<gene>
    <name evidence="6" type="primary">dinB_1</name>
    <name evidence="6" type="ORF">GCM10008964_03930</name>
</gene>
<dbReference type="InterPro" id="IPR036775">
    <property type="entry name" value="DNA_pol_Y-fam_lit_finger_sf"/>
</dbReference>
<dbReference type="InterPro" id="IPR043502">
    <property type="entry name" value="DNA/RNA_pol_sf"/>
</dbReference>
<evidence type="ECO:0000256" key="3">
    <source>
        <dbReference type="ARBA" id="ARBA00022705"/>
    </source>
</evidence>
<protein>
    <submittedName>
        <fullName evidence="6">DNA polymerase IV</fullName>
    </submittedName>
</protein>
<dbReference type="Proteomes" id="UP001501476">
    <property type="component" value="Unassembled WGS sequence"/>
</dbReference>
<name>A0ABP3CU34_9GAMM</name>
<dbReference type="Gene3D" id="3.40.1170.60">
    <property type="match status" value="1"/>
</dbReference>
<dbReference type="Gene3D" id="3.30.70.270">
    <property type="match status" value="1"/>
</dbReference>
<dbReference type="PROSITE" id="PS50173">
    <property type="entry name" value="UMUC"/>
    <property type="match status" value="1"/>
</dbReference>
<feature type="domain" description="UmuC" evidence="5">
    <location>
        <begin position="13"/>
        <end position="193"/>
    </location>
</feature>
<keyword evidence="3" id="KW-0235">DNA replication</keyword>
<accession>A0ABP3CU34</accession>
<evidence type="ECO:0000259" key="5">
    <source>
        <dbReference type="PROSITE" id="PS50173"/>
    </source>
</evidence>
<keyword evidence="4" id="KW-0808">Transferase</keyword>
<sequence>MTIDALSPWPRMIALVDMDCFFAQVEQMDNADWFKKPVAVTNGLQGTTIITCSYEARAFGVHTGMRLKQARQLCPGLIHAPSRPYRYAELSTRIMEGLIDITPDVEVFSVDEAFLDLTRCQTLYKGAMNIAYLIKRRVWQVSGLRCSVGVSGDKTTAKFAAKKEKPDGMTVIHPEEAADVLAPEPVTALSGINKGIGRFLAHYGVERCGEMKNIPMSLLSKRFGHLGRRIWLMAQGQDPERLTFNVKAPKTIGHGKVLPPGTHQKNTVLIYLQHMAEKVAARMRCFHYQAECFFIGLKTERGWLKTKAHAGIYTDDGHVIYQLCKAFVDFYWAGQGVWQVQVTALSPQQGKQLDLFEQPDIQREHINQTVDKVNYRYGELTLAPARLLQKSTMPNVIAPAWKPKGHRKTI</sequence>
<dbReference type="InterPro" id="IPR017961">
    <property type="entry name" value="DNA_pol_Y-fam_little_finger"/>
</dbReference>
<evidence type="ECO:0000256" key="1">
    <source>
        <dbReference type="ARBA" id="ARBA00010945"/>
    </source>
</evidence>
<dbReference type="EMBL" id="BAAADG010000001">
    <property type="protein sequence ID" value="GAA0215510.1"/>
    <property type="molecule type" value="Genomic_DNA"/>
</dbReference>
<dbReference type="InterPro" id="IPR043128">
    <property type="entry name" value="Rev_trsase/Diguanyl_cyclase"/>
</dbReference>
<proteinExistence type="inferred from homology"/>
<dbReference type="Gene3D" id="1.10.150.20">
    <property type="entry name" value="5' to 3' exonuclease, C-terminal subdomain"/>
    <property type="match status" value="1"/>
</dbReference>
<keyword evidence="4" id="KW-0548">Nucleotidyltransferase</keyword>
<dbReference type="CDD" id="cd03586">
    <property type="entry name" value="PolY_Pol_IV_kappa"/>
    <property type="match status" value="1"/>
</dbReference>
<dbReference type="PANTHER" id="PTHR11076:SF33">
    <property type="entry name" value="DNA POLYMERASE KAPPA"/>
    <property type="match status" value="1"/>
</dbReference>
<dbReference type="Pfam" id="PF11799">
    <property type="entry name" value="IMS_C"/>
    <property type="match status" value="1"/>
</dbReference>
<reference evidence="7" key="1">
    <citation type="journal article" date="2019" name="Int. J. Syst. Evol. Microbiol.">
        <title>The Global Catalogue of Microorganisms (GCM) 10K type strain sequencing project: providing services to taxonomists for standard genome sequencing and annotation.</title>
        <authorList>
            <consortium name="The Broad Institute Genomics Platform"/>
            <consortium name="The Broad Institute Genome Sequencing Center for Infectious Disease"/>
            <person name="Wu L."/>
            <person name="Ma J."/>
        </authorList>
    </citation>
    <scope>NUCLEOTIDE SEQUENCE [LARGE SCALE GENOMIC DNA]</scope>
    <source>
        <strain evidence="7">JCM 6886</strain>
    </source>
</reference>
<dbReference type="InterPro" id="IPR050116">
    <property type="entry name" value="DNA_polymerase-Y"/>
</dbReference>
<keyword evidence="2" id="KW-0515">Mutator protein</keyword>
<comment type="similarity">
    <text evidence="1">Belongs to the DNA polymerase type-Y family.</text>
</comment>
<organism evidence="6 7">
    <name type="scientific">Methylophaga marina</name>
    <dbReference type="NCBI Taxonomy" id="45495"/>
    <lineage>
        <taxon>Bacteria</taxon>
        <taxon>Pseudomonadati</taxon>
        <taxon>Pseudomonadota</taxon>
        <taxon>Gammaproteobacteria</taxon>
        <taxon>Thiotrichales</taxon>
        <taxon>Piscirickettsiaceae</taxon>
        <taxon>Methylophaga</taxon>
    </lineage>
</organism>
<keyword evidence="7" id="KW-1185">Reference proteome</keyword>
<evidence type="ECO:0000256" key="4">
    <source>
        <dbReference type="ARBA" id="ARBA00022932"/>
    </source>
</evidence>
<dbReference type="InterPro" id="IPR022880">
    <property type="entry name" value="DNApol_IV"/>
</dbReference>
<dbReference type="PANTHER" id="PTHR11076">
    <property type="entry name" value="DNA REPAIR POLYMERASE UMUC / TRANSFERASE FAMILY MEMBER"/>
    <property type="match status" value="1"/>
</dbReference>